<name>A0A0H5QLL4_9EUKA</name>
<accession>A0A0H5QLL4</accession>
<feature type="region of interest" description="Disordered" evidence="1">
    <location>
        <begin position="113"/>
        <end position="133"/>
    </location>
</feature>
<reference evidence="2" key="1">
    <citation type="submission" date="2015-04" db="EMBL/GenBank/DDBJ databases">
        <title>The genome sequence of the plant pathogenic Rhizarian Plasmodiophora brassicae reveals insights in its biotrophic life cycle and the origin of chitin synthesis.</title>
        <authorList>
            <person name="Schwelm A."/>
            <person name="Fogelqvist J."/>
            <person name="Knaust A."/>
            <person name="Julke S."/>
            <person name="Lilja T."/>
            <person name="Dhandapani V."/>
            <person name="Bonilla-Rosso G."/>
            <person name="Karlsson M."/>
            <person name="Shevchenko A."/>
            <person name="Choi S.R."/>
            <person name="Kim H.G."/>
            <person name="Park J.Y."/>
            <person name="Lim Y.P."/>
            <person name="Ludwig-Muller J."/>
            <person name="Dixelius C."/>
        </authorList>
    </citation>
    <scope>NUCLEOTIDE SEQUENCE</scope>
    <source>
        <tissue evidence="2">Potato root galls</tissue>
    </source>
</reference>
<proteinExistence type="predicted"/>
<feature type="non-terminal residue" evidence="2">
    <location>
        <position position="1"/>
    </location>
</feature>
<feature type="non-terminal residue" evidence="2">
    <location>
        <position position="157"/>
    </location>
</feature>
<organism evidence="2">
    <name type="scientific">Spongospora subterranea</name>
    <dbReference type="NCBI Taxonomy" id="70186"/>
    <lineage>
        <taxon>Eukaryota</taxon>
        <taxon>Sar</taxon>
        <taxon>Rhizaria</taxon>
        <taxon>Endomyxa</taxon>
        <taxon>Phytomyxea</taxon>
        <taxon>Plasmodiophorida</taxon>
        <taxon>Plasmodiophoridae</taxon>
        <taxon>Spongospora</taxon>
    </lineage>
</organism>
<evidence type="ECO:0000256" key="1">
    <source>
        <dbReference type="SAM" id="MobiDB-lite"/>
    </source>
</evidence>
<dbReference type="EMBL" id="HACM01002451">
    <property type="protein sequence ID" value="CRZ02893.1"/>
    <property type="molecule type" value="Transcribed_RNA"/>
</dbReference>
<protein>
    <submittedName>
        <fullName evidence="2">Uncharacterized protein</fullName>
    </submittedName>
</protein>
<dbReference type="AlphaFoldDB" id="A0A0H5QLL4"/>
<evidence type="ECO:0000313" key="2">
    <source>
        <dbReference type="EMBL" id="CRZ02893.1"/>
    </source>
</evidence>
<sequence>RGQCVIEVGFATFIAEDRKAAMVLHTAPTDEKLAQTKDIHELAMNAIRHHKKRARYTYIGKHTKAGLVSLAELITNTKNKQPPIACCEGLTALGHGDLSTRLSRRALSPGNRICVTGRSPSPPRVQDLPASHRNLYPPVLDSFSRTNAATFPNGQSD</sequence>